<dbReference type="OMA" id="LICLCAR"/>
<keyword evidence="2" id="KW-0732">Signal</keyword>
<sequence length="476" mass="53513">MKMQSIFLLILLFPIVLAVLTSDIGYGFVEDDQENRDACDVFDISINFDGAQAFLDHMRSHCAAEGRINKTLGIIKKRSKKEILTAVGFITSAIAFGVPLYTILVNIPDDQNELKKEEKLLHNITELIQNNSLHTQDIIKAMEGQIQNATYETIVQALFSTGDIQRIAAFFQINLKEIVKKMGFDETVGLEAAHKLSHTFVCGKNPQEFQLQICGSENPTRRFGEVKEVAPVGNFIHGGSIFAFYELPKYVIYTNEGPISATHCEPLGMYFGCRMAKGKCGFVSYRKCPVSQRHTPDGIFVVELGDATVVSSTVDVSLRLSKLLNNSKFQHYSLYVNGSNTTYTDHRFPATGQLLIRAPHSTKVKIGSRVIQGRHDHFELREVHAAENIPHLSHEQLELWVKNNEAIGKAFTELEKEELHNSIGFNWSWDAIKHWIQKLITAFMTVLLILAALFLVGAGIYCYCVCRCQRNLVIPN</sequence>
<feature type="transmembrane region" description="Helical" evidence="1">
    <location>
        <begin position="439"/>
        <end position="461"/>
    </location>
</feature>
<dbReference type="AlphaFoldDB" id="E3NBX9"/>
<keyword evidence="1" id="KW-0472">Membrane</keyword>
<evidence type="ECO:0000313" key="4">
    <source>
        <dbReference type="Proteomes" id="UP000008281"/>
    </source>
</evidence>
<accession>E3NBX9</accession>
<evidence type="ECO:0000313" key="3">
    <source>
        <dbReference type="EMBL" id="EFO92542.1"/>
    </source>
</evidence>
<dbReference type="OrthoDB" id="5905777at2759"/>
<feature type="transmembrane region" description="Helical" evidence="1">
    <location>
        <begin position="83"/>
        <end position="107"/>
    </location>
</feature>
<dbReference type="eggNOG" id="ENOG502TJT6">
    <property type="taxonomic scope" value="Eukaryota"/>
</dbReference>
<evidence type="ECO:0000256" key="1">
    <source>
        <dbReference type="SAM" id="Phobius"/>
    </source>
</evidence>
<keyword evidence="1" id="KW-1133">Transmembrane helix</keyword>
<dbReference type="HOGENOM" id="CLU_580357_0_0_1"/>
<protein>
    <recommendedName>
        <fullName evidence="5">Glycoprotein</fullName>
    </recommendedName>
</protein>
<keyword evidence="4" id="KW-1185">Reference proteome</keyword>
<evidence type="ECO:0008006" key="5">
    <source>
        <dbReference type="Google" id="ProtNLM"/>
    </source>
</evidence>
<organism evidence="4">
    <name type="scientific">Caenorhabditis remanei</name>
    <name type="common">Caenorhabditis vulgaris</name>
    <dbReference type="NCBI Taxonomy" id="31234"/>
    <lineage>
        <taxon>Eukaryota</taxon>
        <taxon>Metazoa</taxon>
        <taxon>Ecdysozoa</taxon>
        <taxon>Nematoda</taxon>
        <taxon>Chromadorea</taxon>
        <taxon>Rhabditida</taxon>
        <taxon>Rhabditina</taxon>
        <taxon>Rhabditomorpha</taxon>
        <taxon>Rhabditoidea</taxon>
        <taxon>Rhabditidae</taxon>
        <taxon>Peloderinae</taxon>
        <taxon>Caenorhabditis</taxon>
    </lineage>
</organism>
<reference evidence="3" key="1">
    <citation type="submission" date="2007-07" db="EMBL/GenBank/DDBJ databases">
        <title>PCAP assembly of the Caenorhabditis remanei genome.</title>
        <authorList>
            <consortium name="The Caenorhabditis remanei Sequencing Consortium"/>
            <person name="Wilson R.K."/>
        </authorList>
    </citation>
    <scope>NUCLEOTIDE SEQUENCE [LARGE SCALE GENOMIC DNA]</scope>
    <source>
        <strain evidence="3">PB4641</strain>
    </source>
</reference>
<evidence type="ECO:0000256" key="2">
    <source>
        <dbReference type="SAM" id="SignalP"/>
    </source>
</evidence>
<feature type="chain" id="PRO_5003178350" description="Glycoprotein" evidence="2">
    <location>
        <begin position="19"/>
        <end position="476"/>
    </location>
</feature>
<feature type="signal peptide" evidence="2">
    <location>
        <begin position="1"/>
        <end position="18"/>
    </location>
</feature>
<keyword evidence="1" id="KW-0812">Transmembrane</keyword>
<dbReference type="InParanoid" id="E3NBX9"/>
<name>E3NBX9_CAERE</name>
<dbReference type="EMBL" id="DS268590">
    <property type="protein sequence ID" value="EFO92542.1"/>
    <property type="molecule type" value="Genomic_DNA"/>
</dbReference>
<proteinExistence type="predicted"/>
<dbReference type="Proteomes" id="UP000008281">
    <property type="component" value="Unassembled WGS sequence"/>
</dbReference>
<gene>
    <name evidence="3" type="ORF">CRE_14940</name>
</gene>